<reference evidence="1" key="1">
    <citation type="journal article" date="2014" name="Front. Microbiol.">
        <title>High frequency of phylogenetically diverse reductive dehalogenase-homologous genes in deep subseafloor sedimentary metagenomes.</title>
        <authorList>
            <person name="Kawai M."/>
            <person name="Futagami T."/>
            <person name="Toyoda A."/>
            <person name="Takaki Y."/>
            <person name="Nishi S."/>
            <person name="Hori S."/>
            <person name="Arai W."/>
            <person name="Tsubouchi T."/>
            <person name="Morono Y."/>
            <person name="Uchiyama I."/>
            <person name="Ito T."/>
            <person name="Fujiyama A."/>
            <person name="Inagaki F."/>
            <person name="Takami H."/>
        </authorList>
    </citation>
    <scope>NUCLEOTIDE SEQUENCE</scope>
    <source>
        <strain evidence="1">Expedition CK06-06</strain>
    </source>
</reference>
<evidence type="ECO:0000313" key="1">
    <source>
        <dbReference type="EMBL" id="GAG34919.1"/>
    </source>
</evidence>
<proteinExistence type="predicted"/>
<comment type="caution">
    <text evidence="1">The sequence shown here is derived from an EMBL/GenBank/DDBJ whole genome shotgun (WGS) entry which is preliminary data.</text>
</comment>
<organism evidence="1">
    <name type="scientific">marine sediment metagenome</name>
    <dbReference type="NCBI Taxonomy" id="412755"/>
    <lineage>
        <taxon>unclassified sequences</taxon>
        <taxon>metagenomes</taxon>
        <taxon>ecological metagenomes</taxon>
    </lineage>
</organism>
<feature type="non-terminal residue" evidence="1">
    <location>
        <position position="72"/>
    </location>
</feature>
<dbReference type="EMBL" id="BARS01040360">
    <property type="protein sequence ID" value="GAG34919.1"/>
    <property type="molecule type" value="Genomic_DNA"/>
</dbReference>
<sequence length="72" mass="7673">MHAFMPQGFLDLSYRGAFFQAVHGIAVPEGHAGGVLRYPDGPCRGAEYDLRHAGAEVPAVSASGENEVLFRA</sequence>
<protein>
    <submittedName>
        <fullName evidence="1">Uncharacterized protein</fullName>
    </submittedName>
</protein>
<name>X0WVB7_9ZZZZ</name>
<gene>
    <name evidence="1" type="ORF">S01H1_61544</name>
</gene>
<accession>X0WVB7</accession>
<dbReference type="AlphaFoldDB" id="X0WVB7"/>